<dbReference type="OrthoDB" id="6358812at2759"/>
<feature type="repeat" description="ANK" evidence="1">
    <location>
        <begin position="162"/>
        <end position="194"/>
    </location>
</feature>
<dbReference type="PANTHER" id="PTHR24118:SF99">
    <property type="entry name" value="POTE ANKYRIN DOMAIN FAMILY MEMBER 3C-RELATED"/>
    <property type="match status" value="1"/>
</dbReference>
<protein>
    <submittedName>
        <fullName evidence="2">Uncharacterized protein</fullName>
    </submittedName>
</protein>
<dbReference type="AlphaFoldDB" id="E9GBW6"/>
<dbReference type="KEGG" id="dpx:DAPPUDRAFT_240585"/>
<dbReference type="HOGENOM" id="CLU_517671_0_0_1"/>
<keyword evidence="1" id="KW-0040">ANK repeat</keyword>
<feature type="repeat" description="ANK" evidence="1">
    <location>
        <begin position="367"/>
        <end position="400"/>
    </location>
</feature>
<dbReference type="PhylomeDB" id="E9GBW6"/>
<evidence type="ECO:0000313" key="2">
    <source>
        <dbReference type="EMBL" id="EFX83083.1"/>
    </source>
</evidence>
<dbReference type="PROSITE" id="PS50088">
    <property type="entry name" value="ANK_REPEAT"/>
    <property type="match status" value="5"/>
</dbReference>
<dbReference type="Pfam" id="PF12796">
    <property type="entry name" value="Ank_2"/>
    <property type="match status" value="3"/>
</dbReference>
<dbReference type="STRING" id="6669.E9GBW6"/>
<dbReference type="Gene3D" id="1.25.40.20">
    <property type="entry name" value="Ankyrin repeat-containing domain"/>
    <property type="match status" value="3"/>
</dbReference>
<dbReference type="InterPro" id="IPR036770">
    <property type="entry name" value="Ankyrin_rpt-contain_sf"/>
</dbReference>
<feature type="repeat" description="ANK" evidence="1">
    <location>
        <begin position="93"/>
        <end position="125"/>
    </location>
</feature>
<sequence length="500" mass="55303">MDMNIIDLLLMNMKEGDLNQYRNDKQLFFCAMRNVHRLGVEIGVRLLEKGIEPPSDETDEWTEESDEARAVTRRFVNNRAKNPQFDINDKDPNGETPLFSAIRAHNANGVGKLLEKGADPTIRNKEGLTPFHVAVGNAKDFEILSSLLASGKVDINETTSQHRLTALHLATHESNVTTANFLLLKGANPNVADENRSTPLHVAVMFAKDMDMIELLHNHKDTNVSCLDNYGRGALDYAKGNTHGHSERIANRLKEKSAVERENKQPNNEILKKINRKPRKVETVLSDGTIPVEDKIAKISEKYMASAIRDSNVENVGLLLKKGTEISAVEEKGTNALHLASLFAETTDLIDVVLESGKFDINGTDNVGSTPLHYAIMGANWEINTRHLIGKGADPNIADKKGNTPLHLAASHAKAIETISLILENQQVDINHINKGGGTALHHAIIAQNVEMARRMLEKGADPTLRDNDDTNSFHLAARFLTDTDVLGFVLENEKKIEID</sequence>
<dbReference type="eggNOG" id="KOG4177">
    <property type="taxonomic scope" value="Eukaryota"/>
</dbReference>
<organism evidence="2 3">
    <name type="scientific">Daphnia pulex</name>
    <name type="common">Water flea</name>
    <dbReference type="NCBI Taxonomy" id="6669"/>
    <lineage>
        <taxon>Eukaryota</taxon>
        <taxon>Metazoa</taxon>
        <taxon>Ecdysozoa</taxon>
        <taxon>Arthropoda</taxon>
        <taxon>Crustacea</taxon>
        <taxon>Branchiopoda</taxon>
        <taxon>Diplostraca</taxon>
        <taxon>Cladocera</taxon>
        <taxon>Anomopoda</taxon>
        <taxon>Daphniidae</taxon>
        <taxon>Daphnia</taxon>
    </lineage>
</organism>
<dbReference type="InterPro" id="IPR002110">
    <property type="entry name" value="Ankyrin_rpt"/>
</dbReference>
<reference evidence="2 3" key="1">
    <citation type="journal article" date="2011" name="Science">
        <title>The ecoresponsive genome of Daphnia pulex.</title>
        <authorList>
            <person name="Colbourne J.K."/>
            <person name="Pfrender M.E."/>
            <person name="Gilbert D."/>
            <person name="Thomas W.K."/>
            <person name="Tucker A."/>
            <person name="Oakley T.H."/>
            <person name="Tokishita S."/>
            <person name="Aerts A."/>
            <person name="Arnold G.J."/>
            <person name="Basu M.K."/>
            <person name="Bauer D.J."/>
            <person name="Caceres C.E."/>
            <person name="Carmel L."/>
            <person name="Casola C."/>
            <person name="Choi J.H."/>
            <person name="Detter J.C."/>
            <person name="Dong Q."/>
            <person name="Dusheyko S."/>
            <person name="Eads B.D."/>
            <person name="Frohlich T."/>
            <person name="Geiler-Samerotte K.A."/>
            <person name="Gerlach D."/>
            <person name="Hatcher P."/>
            <person name="Jogdeo S."/>
            <person name="Krijgsveld J."/>
            <person name="Kriventseva E.V."/>
            <person name="Kultz D."/>
            <person name="Laforsch C."/>
            <person name="Lindquist E."/>
            <person name="Lopez J."/>
            <person name="Manak J.R."/>
            <person name="Muller J."/>
            <person name="Pangilinan J."/>
            <person name="Patwardhan R.P."/>
            <person name="Pitluck S."/>
            <person name="Pritham E.J."/>
            <person name="Rechtsteiner A."/>
            <person name="Rho M."/>
            <person name="Rogozin I.B."/>
            <person name="Sakarya O."/>
            <person name="Salamov A."/>
            <person name="Schaack S."/>
            <person name="Shapiro H."/>
            <person name="Shiga Y."/>
            <person name="Skalitzky C."/>
            <person name="Smith Z."/>
            <person name="Souvorov A."/>
            <person name="Sung W."/>
            <person name="Tang Z."/>
            <person name="Tsuchiya D."/>
            <person name="Tu H."/>
            <person name="Vos H."/>
            <person name="Wang M."/>
            <person name="Wolf Y.I."/>
            <person name="Yamagata H."/>
            <person name="Yamada T."/>
            <person name="Ye Y."/>
            <person name="Shaw J.R."/>
            <person name="Andrews J."/>
            <person name="Crease T.J."/>
            <person name="Tang H."/>
            <person name="Lucas S.M."/>
            <person name="Robertson H.M."/>
            <person name="Bork P."/>
            <person name="Koonin E.V."/>
            <person name="Zdobnov E.M."/>
            <person name="Grigoriev I.V."/>
            <person name="Lynch M."/>
            <person name="Boore J.L."/>
        </authorList>
    </citation>
    <scope>NUCLEOTIDE SEQUENCE [LARGE SCALE GENOMIC DNA]</scope>
</reference>
<evidence type="ECO:0000313" key="3">
    <source>
        <dbReference type="Proteomes" id="UP000000305"/>
    </source>
</evidence>
<dbReference type="OMA" id="ANWEINT"/>
<accession>E9GBW6</accession>
<feature type="repeat" description="ANK" evidence="1">
    <location>
        <begin position="436"/>
        <end position="468"/>
    </location>
</feature>
<gene>
    <name evidence="2" type="ORF">DAPPUDRAFT_240585</name>
</gene>
<keyword evidence="3" id="KW-1185">Reference proteome</keyword>
<dbReference type="PROSITE" id="PS50297">
    <property type="entry name" value="ANK_REP_REGION"/>
    <property type="match status" value="4"/>
</dbReference>
<feature type="repeat" description="ANK" evidence="1">
    <location>
        <begin position="401"/>
        <end position="435"/>
    </location>
</feature>
<dbReference type="SUPFAM" id="SSF48403">
    <property type="entry name" value="Ankyrin repeat"/>
    <property type="match status" value="2"/>
</dbReference>
<proteinExistence type="predicted"/>
<evidence type="ECO:0000256" key="1">
    <source>
        <dbReference type="PROSITE-ProRule" id="PRU00023"/>
    </source>
</evidence>
<dbReference type="Proteomes" id="UP000000305">
    <property type="component" value="Unassembled WGS sequence"/>
</dbReference>
<dbReference type="InParanoid" id="E9GBW6"/>
<name>E9GBW6_DAPPU</name>
<dbReference type="SMART" id="SM00248">
    <property type="entry name" value="ANK"/>
    <property type="match status" value="9"/>
</dbReference>
<dbReference type="Pfam" id="PF00023">
    <property type="entry name" value="Ank"/>
    <property type="match status" value="1"/>
</dbReference>
<dbReference type="PANTHER" id="PTHR24118">
    <property type="entry name" value="POTE ANKYRIN DOMAIN"/>
    <property type="match status" value="1"/>
</dbReference>
<dbReference type="EMBL" id="GL732538">
    <property type="protein sequence ID" value="EFX83083.1"/>
    <property type="molecule type" value="Genomic_DNA"/>
</dbReference>